<dbReference type="RefSeq" id="WP_071634513.1">
    <property type="nucleotide sequence ID" value="NZ_MOEC01000060.1"/>
</dbReference>
<dbReference type="EMBL" id="MOEC01000060">
    <property type="protein sequence ID" value="OIS90322.1"/>
    <property type="molecule type" value="Genomic_DNA"/>
</dbReference>
<keyword evidence="2" id="KW-1185">Reference proteome</keyword>
<proteinExistence type="predicted"/>
<organism evidence="1 2">
    <name type="scientific">Brucella cytisi</name>
    <dbReference type="NCBI Taxonomy" id="407152"/>
    <lineage>
        <taxon>Bacteria</taxon>
        <taxon>Pseudomonadati</taxon>
        <taxon>Pseudomonadota</taxon>
        <taxon>Alphaproteobacteria</taxon>
        <taxon>Hyphomicrobiales</taxon>
        <taxon>Brucellaceae</taxon>
        <taxon>Brucella/Ochrobactrum group</taxon>
        <taxon>Brucella</taxon>
    </lineage>
</organism>
<protein>
    <submittedName>
        <fullName evidence="1">Uncharacterized protein</fullName>
    </submittedName>
</protein>
<evidence type="ECO:0000313" key="2">
    <source>
        <dbReference type="Proteomes" id="UP000182985"/>
    </source>
</evidence>
<gene>
    <name evidence="1" type="ORF">BLA27_27415</name>
</gene>
<accession>A0A1J6HUN6</accession>
<dbReference type="Proteomes" id="UP000182985">
    <property type="component" value="Unassembled WGS sequence"/>
</dbReference>
<name>A0A1J6HUN6_9HYPH</name>
<comment type="caution">
    <text evidence="1">The sequence shown here is derived from an EMBL/GenBank/DDBJ whole genome shotgun (WGS) entry which is preliminary data.</text>
</comment>
<evidence type="ECO:0000313" key="1">
    <source>
        <dbReference type="EMBL" id="OIS90322.1"/>
    </source>
</evidence>
<dbReference type="AlphaFoldDB" id="A0A1J6HUN6"/>
<reference evidence="1 2" key="1">
    <citation type="submission" date="2016-10" db="EMBL/GenBank/DDBJ databases">
        <title>The Draft Genome Sequence of the Potato Rhizosphere Bacteria Ochrobactrum sp. IPA7.2.</title>
        <authorList>
            <person name="Gogoleva N.E."/>
            <person name="Khlopko Y.A."/>
            <person name="Burygin G.L."/>
            <person name="Plotnikov A.O."/>
        </authorList>
    </citation>
    <scope>NUCLEOTIDE SEQUENCE [LARGE SCALE GENOMIC DNA]</scope>
    <source>
        <strain evidence="1 2">IPA7.2</strain>
    </source>
</reference>
<sequence>MAIGIVNMFQQADAREEIRAWISELEKAQLSLEGVLLAQGYIVECEGLYLSFDVDENGRVENPRPSAPHQCRRFGKQDAEAFAANIRNGNGTTGTAVHVVDAIALQLSILRELLTELDSGIGALKTRH</sequence>